<dbReference type="SUPFAM" id="SSF53756">
    <property type="entry name" value="UDP-Glycosyltransferase/glycogen phosphorylase"/>
    <property type="match status" value="1"/>
</dbReference>
<dbReference type="InterPro" id="IPR009367">
    <property type="entry name" value="Elm1-like"/>
</dbReference>
<dbReference type="Pfam" id="PF06258">
    <property type="entry name" value="Mito_fiss_Elm1"/>
    <property type="match status" value="1"/>
</dbReference>
<protein>
    <recommendedName>
        <fullName evidence="4">Nucleoside-diphosphate sugar epimerase</fullName>
    </recommendedName>
</protein>
<sequence>MSPVPASDMQESDEHERPPQTTRAVILTDGKAGDEMQCLGLAEALGLAPDIRRVAPRRPFSWLAPRGPLDPRERPGRPDGPLPEPFPDLVIASGRRAVPYLPALKRASGERVFTAFLKDPRTGRDAADFVWVAEHDRLRGENVLVTLTAPHRVSAARLAAARHDPDPRLASLRAPRVAVLAGGDSRHHRFTPDDQARFLADLAHLAREDGVSLMITASRRTPPALREGLARLAGETGGFLWDGSGENPYVALLALADAVVVTADSTNMLGEAAAAGVPVLVFTPTGGHPKLDTLVRGLEERGVARPFRGRLEGEPFEPLDETPAIAAALGRAYHAHRDAHGLARTALPGLA</sequence>
<evidence type="ECO:0000313" key="2">
    <source>
        <dbReference type="EMBL" id="GGK36870.1"/>
    </source>
</evidence>
<proteinExistence type="predicted"/>
<feature type="region of interest" description="Disordered" evidence="1">
    <location>
        <begin position="62"/>
        <end position="83"/>
    </location>
</feature>
<name>A0A917Q9P8_9HYPH</name>
<dbReference type="Proteomes" id="UP000600449">
    <property type="component" value="Unassembled WGS sequence"/>
</dbReference>
<dbReference type="Gene3D" id="3.40.50.2000">
    <property type="entry name" value="Glycogen Phosphorylase B"/>
    <property type="match status" value="1"/>
</dbReference>
<feature type="region of interest" description="Disordered" evidence="1">
    <location>
        <begin position="1"/>
        <end position="22"/>
    </location>
</feature>
<keyword evidence="3" id="KW-1185">Reference proteome</keyword>
<evidence type="ECO:0008006" key="4">
    <source>
        <dbReference type="Google" id="ProtNLM"/>
    </source>
</evidence>
<dbReference type="PANTHER" id="PTHR33986">
    <property type="entry name" value="OS02G0535700 PROTEIN"/>
    <property type="match status" value="1"/>
</dbReference>
<evidence type="ECO:0000313" key="3">
    <source>
        <dbReference type="Proteomes" id="UP000600449"/>
    </source>
</evidence>
<gene>
    <name evidence="2" type="ORF">GCM10011322_24830</name>
</gene>
<organism evidence="2 3">
    <name type="scientific">Salinarimonas ramus</name>
    <dbReference type="NCBI Taxonomy" id="690164"/>
    <lineage>
        <taxon>Bacteria</taxon>
        <taxon>Pseudomonadati</taxon>
        <taxon>Pseudomonadota</taxon>
        <taxon>Alphaproteobacteria</taxon>
        <taxon>Hyphomicrobiales</taxon>
        <taxon>Salinarimonadaceae</taxon>
        <taxon>Salinarimonas</taxon>
    </lineage>
</organism>
<dbReference type="EMBL" id="BMMF01000006">
    <property type="protein sequence ID" value="GGK36870.1"/>
    <property type="molecule type" value="Genomic_DNA"/>
</dbReference>
<comment type="caution">
    <text evidence="2">The sequence shown here is derived from an EMBL/GenBank/DDBJ whole genome shotgun (WGS) entry which is preliminary data.</text>
</comment>
<dbReference type="AlphaFoldDB" id="A0A917Q9P8"/>
<reference evidence="2 3" key="1">
    <citation type="journal article" date="2014" name="Int. J. Syst. Evol. Microbiol.">
        <title>Complete genome sequence of Corynebacterium casei LMG S-19264T (=DSM 44701T), isolated from a smear-ripened cheese.</title>
        <authorList>
            <consortium name="US DOE Joint Genome Institute (JGI-PGF)"/>
            <person name="Walter F."/>
            <person name="Albersmeier A."/>
            <person name="Kalinowski J."/>
            <person name="Ruckert C."/>
        </authorList>
    </citation>
    <scope>NUCLEOTIDE SEQUENCE [LARGE SCALE GENOMIC DNA]</scope>
    <source>
        <strain evidence="2 3">CGMCC 1.9161</strain>
    </source>
</reference>
<evidence type="ECO:0000256" key="1">
    <source>
        <dbReference type="SAM" id="MobiDB-lite"/>
    </source>
</evidence>
<dbReference type="PANTHER" id="PTHR33986:SF15">
    <property type="entry name" value="MITOCHONDRIAL FISSION PROTEIN ELM1"/>
    <property type="match status" value="1"/>
</dbReference>
<accession>A0A917Q9P8</accession>